<dbReference type="AlphaFoldDB" id="C6PQ39"/>
<dbReference type="PATRIC" id="fig|536227.13.peg.377"/>
<dbReference type="PANTHER" id="PTHR32322">
    <property type="entry name" value="INNER MEMBRANE TRANSPORTER"/>
    <property type="match status" value="1"/>
</dbReference>
<dbReference type="Proteomes" id="UP000004198">
    <property type="component" value="Unassembled WGS sequence"/>
</dbReference>
<proteinExistence type="inferred from homology"/>
<feature type="transmembrane region" description="Helical" evidence="7">
    <location>
        <begin position="99"/>
        <end position="119"/>
    </location>
</feature>
<evidence type="ECO:0000256" key="1">
    <source>
        <dbReference type="ARBA" id="ARBA00004651"/>
    </source>
</evidence>
<evidence type="ECO:0000256" key="6">
    <source>
        <dbReference type="ARBA" id="ARBA00023136"/>
    </source>
</evidence>
<keyword evidence="4 7" id="KW-0812">Transmembrane</keyword>
<dbReference type="InterPro" id="IPR050638">
    <property type="entry name" value="AA-Vitamin_Transporters"/>
</dbReference>
<evidence type="ECO:0000256" key="2">
    <source>
        <dbReference type="ARBA" id="ARBA00007362"/>
    </source>
</evidence>
<comment type="caution">
    <text evidence="9">The sequence shown here is derived from an EMBL/GenBank/DDBJ whole genome shotgun (WGS) entry which is preliminary data.</text>
</comment>
<gene>
    <name evidence="9" type="ORF">CcarbDRAFT_0899</name>
</gene>
<dbReference type="EMBL" id="ACVI01000010">
    <property type="protein sequence ID" value="EET88644.1"/>
    <property type="molecule type" value="Genomic_DNA"/>
</dbReference>
<evidence type="ECO:0000256" key="5">
    <source>
        <dbReference type="ARBA" id="ARBA00022989"/>
    </source>
</evidence>
<dbReference type="InterPro" id="IPR037185">
    <property type="entry name" value="EmrE-like"/>
</dbReference>
<dbReference type="Pfam" id="PF00892">
    <property type="entry name" value="EamA"/>
    <property type="match status" value="2"/>
</dbReference>
<dbReference type="eggNOG" id="COG0697">
    <property type="taxonomic scope" value="Bacteria"/>
</dbReference>
<comment type="similarity">
    <text evidence="2">Belongs to the EamA transporter family.</text>
</comment>
<evidence type="ECO:0000259" key="8">
    <source>
        <dbReference type="Pfam" id="PF00892"/>
    </source>
</evidence>
<feature type="transmembrane region" description="Helical" evidence="7">
    <location>
        <begin position="68"/>
        <end position="87"/>
    </location>
</feature>
<reference evidence="9 10" key="1">
    <citation type="submission" date="2009-06" db="EMBL/GenBank/DDBJ databases">
        <title>The draft genome of Clostridium carboxidivorans P7.</title>
        <authorList>
            <consortium name="US DOE Joint Genome Institute (JGI-PGF)"/>
            <person name="Lucas S."/>
            <person name="Copeland A."/>
            <person name="Lapidus A."/>
            <person name="Glavina del Rio T."/>
            <person name="Tice H."/>
            <person name="Bruce D."/>
            <person name="Goodwin L."/>
            <person name="Pitluck S."/>
            <person name="Larimer F."/>
            <person name="Land M.L."/>
            <person name="Hauser L."/>
            <person name="Hemme C.L."/>
        </authorList>
    </citation>
    <scope>NUCLEOTIDE SEQUENCE [LARGE SCALE GENOMIC DNA]</scope>
    <source>
        <strain evidence="9 10">P7</strain>
    </source>
</reference>
<feature type="domain" description="EamA" evidence="8">
    <location>
        <begin position="186"/>
        <end position="319"/>
    </location>
</feature>
<feature type="transmembrane region" description="Helical" evidence="7">
    <location>
        <begin position="247"/>
        <end position="267"/>
    </location>
</feature>
<name>C6PQ39_9CLOT</name>
<evidence type="ECO:0000313" key="9">
    <source>
        <dbReference type="EMBL" id="EET88644.1"/>
    </source>
</evidence>
<dbReference type="SUPFAM" id="SSF103481">
    <property type="entry name" value="Multidrug resistance efflux transporter EmrE"/>
    <property type="match status" value="2"/>
</dbReference>
<feature type="domain" description="EamA" evidence="8">
    <location>
        <begin position="31"/>
        <end position="172"/>
    </location>
</feature>
<evidence type="ECO:0000256" key="3">
    <source>
        <dbReference type="ARBA" id="ARBA00022475"/>
    </source>
</evidence>
<feature type="transmembrane region" description="Helical" evidence="7">
    <location>
        <begin position="302"/>
        <end position="319"/>
    </location>
</feature>
<feature type="transmembrane region" description="Helical" evidence="7">
    <location>
        <begin position="213"/>
        <end position="235"/>
    </location>
</feature>
<feature type="transmembrane region" description="Helical" evidence="7">
    <location>
        <begin position="131"/>
        <end position="149"/>
    </location>
</feature>
<feature type="transmembrane region" description="Helical" evidence="7">
    <location>
        <begin position="29"/>
        <end position="48"/>
    </location>
</feature>
<accession>C6PQ39</accession>
<dbReference type="InterPro" id="IPR000620">
    <property type="entry name" value="EamA_dom"/>
</dbReference>
<dbReference type="STRING" id="536227.Ccar_01750"/>
<evidence type="ECO:0000313" key="10">
    <source>
        <dbReference type="Proteomes" id="UP000004198"/>
    </source>
</evidence>
<feature type="transmembrane region" description="Helical" evidence="7">
    <location>
        <begin position="188"/>
        <end position="204"/>
    </location>
</feature>
<keyword evidence="10" id="KW-1185">Reference proteome</keyword>
<feature type="transmembrane region" description="Helical" evidence="7">
    <location>
        <begin position="161"/>
        <end position="182"/>
    </location>
</feature>
<feature type="transmembrane region" description="Helical" evidence="7">
    <location>
        <begin position="279"/>
        <end position="296"/>
    </location>
</feature>
<dbReference type="KEGG" id="cck:Ccar_01750"/>
<keyword evidence="3" id="KW-1003">Cell membrane</keyword>
<protein>
    <recommendedName>
        <fullName evidence="8">EamA domain-containing protein</fullName>
    </recommendedName>
</protein>
<keyword evidence="6 7" id="KW-0472">Membrane</keyword>
<comment type="subcellular location">
    <subcellularLocation>
        <location evidence="1">Cell membrane</location>
        <topology evidence="1">Multi-pass membrane protein</topology>
    </subcellularLocation>
</comment>
<evidence type="ECO:0000256" key="4">
    <source>
        <dbReference type="ARBA" id="ARBA00022692"/>
    </source>
</evidence>
<dbReference type="PANTHER" id="PTHR32322:SF18">
    <property type="entry name" value="S-ADENOSYLMETHIONINE_S-ADENOSYLHOMOCYSTEINE TRANSPORTER"/>
    <property type="match status" value="1"/>
</dbReference>
<dbReference type="GO" id="GO:0005886">
    <property type="term" value="C:plasma membrane"/>
    <property type="evidence" value="ECO:0007669"/>
    <property type="project" value="UniProtKB-SubCell"/>
</dbReference>
<sequence length="338" mass="37815">MLIINFYIIHKERNLVVLKDRKIFTNTKFVAVIATICCLLWGSAYPAIKIGYKLFNISSSNISSELVFAGYRFTIAGIILLIIAQKYRKKVFDISKKNILELSLLGFTQTTLQYIFFYIGVANTTGVKSSIMNSTVTFFSVILAHYIYVDDKLNMQKIIGCTAGFIGVMIVNFSSDLLNFSFSFQGEGFVIIAAFIFSASAIYGKKLTKSMDVIIITGYSLFIGGLMLILIGVLFKGRVYNFTVESSLLLIYLALLSSAAFSLWNLLLKYNKVGPVSMFNFLTPIFGAVLSAIFLKESIFEIKNIAALILVCLGIWMVNREKISIFQSPTIISNCKKY</sequence>
<organism evidence="9 10">
    <name type="scientific">Clostridium carboxidivorans P7</name>
    <dbReference type="NCBI Taxonomy" id="536227"/>
    <lineage>
        <taxon>Bacteria</taxon>
        <taxon>Bacillati</taxon>
        <taxon>Bacillota</taxon>
        <taxon>Clostridia</taxon>
        <taxon>Eubacteriales</taxon>
        <taxon>Clostridiaceae</taxon>
        <taxon>Clostridium</taxon>
    </lineage>
</organism>
<evidence type="ECO:0000256" key="7">
    <source>
        <dbReference type="SAM" id="Phobius"/>
    </source>
</evidence>
<keyword evidence="5 7" id="KW-1133">Transmembrane helix</keyword>